<feature type="domain" description="ABC transporter" evidence="11">
    <location>
        <begin position="570"/>
        <end position="806"/>
    </location>
</feature>
<feature type="transmembrane region" description="Helical" evidence="10">
    <location>
        <begin position="1262"/>
        <end position="1295"/>
    </location>
</feature>
<sequence>MDWWGRRRARRRGATVSLAMHARRRSVCVSIPHQESMDGTCFSQSKALLVRNFLIKIRARRTFMIELFTPLIYLVVPVIIFVYINMYELPSILPHPGILETFRVFDRFLLIRNHTIAVAPNSTETQDFLKAVNDMYMKLQTEQDGADPRPRTPINFLMFNNIDELSDSYWKEPQSFQLGLVFEDDQPISSILNYEIRGNPQFAVTPPTTDMYSDSDSCLGQGPIKRQWSGIFPDPGETCPVQQYYLSGFLALQTLVDFTKIKLDSGVNDLSIPGIALELLPRSVKETKRNPLDEAASLKDLILLILVPVLIVMAMSQYTTYLIVLIVSEKENHSLAAMKTMGVKDSAYWFSWFLIYTVLVASLALVVVFLLYLSDIFPRTSYILLFLNVTAYGCSSIMITFVLSTFFNNARTAGLLASFVTTLLSLVFLIETGLDINSTVGKYFLGLLSPLAFSKVLYLAIAMELSGQGLTWSTMWLGPQPTAGAYFVLQFVDILLYGLLAYYLDNVLPNDHSIRRSPLFCLNPMFWCNKHSDRATATANGEPFTYLTTEESESGDIEPVPSELKGREAIRIEDLHKTFKTCFQPGVKAVNGINLTIYEGQITAILGHNGAGKTTLFNILLGCTAPTSGTAYIYGYDIRNANDMQVVRRMTGVCPQFDILFKTLTAREHLHFYGTVRGIPASKLDYEIERTLADLDLTEKADFVSANLSGGQKRKLCIGIAIIGDPKIIVLDEPSAGVDPISRRHIWSVLQSRKAGKVILLTTHFMDEADILAERKAVISKGRIRCCGSSLFLKNKFGIGYHLTLVLGSDAHETAIAQLVQRYVHKSERARRHGRELSFILPHNAVNSFPDLFAAIEREVNSKRGLGITSYGVAMTTLEEVFLHLERDEDEQETNTVMENLSRSMLRNRAMSRSLSIPSKSTSYHSLQNEAAASTVTTDSEINTAAFDASKQNGEVSNLSQASTYLPLSSCEGPPPVRPKKCLEKTTSEPAPPTTPDNRKQAGFFVEDGTLSPTEHPLRLPIEVTPNNTQRLLAMIKLRIWCLLRDTYKLVNLIVVPILLSTLLLYRSAGHNRPPEMPSLRMDGGTYDAAMKVALIASDFAGRESPQTDLLLSGLKEAGAESVDLYTGNVSQINFTSPHLLRLKMSLGDEQENPVALQVVAGYNDTAQHSLPIVMNLISNSIYRMVMTDKLGRDIGSKTHPIITKSHPLDRQNTSSTVLSYALTAFSVGFTFIMVAATVGVDMVYDREIRAKTQLRVNGLAFPIYFISFFLVMFVVLLLVFLLLVLVAYLCGVAWLDTIPAVTIFGILMSLFCPSAIIVATTFSYCFHKTESAASILPGVLLFPGLIPYFTIVFVKSHKVKEALHITNSLLNPLYLPFGSVWQMIDRYLICMESTRCRREGNPFSNYGTRDIGVIIAGSILSMIIWSIILFIVDLKSTGSSLRDIFRGVRVSAGACDGGESLDCGDFGDDDVRAERLKVSRLMVDPPDQPPVVIVQNLRKEYDKDRKTSKCCDCCVVKGKTHKLALKELSLAIDTGEVFGLLGHNGAGKTTTMKIIIAEEAASRGRVQIAGYDIATNMNQAFQKLGYCPQHDAQWKKISCREHLELYAAIRGVPSKDIPRLADAFLAGLQMKEHANKRASTCSGGTRRKLSFAMSMVGNPAVVLMDEPSTGMDPRSKRFLWDTILASFQGTRGAILTTHAMEEADALCSRVGIMVKGELKCIGPTQHLKNLYGAGYTLEMKLKDMSSVKTVSERHDGVLSYVSNLFKDSKLVESFSDRLVFEIPQKDVSSVAQCFRNLEKAKRDLSIIEYSFSQTTLEQVFLKFSHDNGEEDD</sequence>
<keyword evidence="7 10" id="KW-1133">Transmembrane helix</keyword>
<dbReference type="InterPro" id="IPR003439">
    <property type="entry name" value="ABC_transporter-like_ATP-bd"/>
</dbReference>
<accession>A0A6P8ZJQ6</accession>
<feature type="region of interest" description="Disordered" evidence="9">
    <location>
        <begin position="965"/>
        <end position="1001"/>
    </location>
</feature>
<dbReference type="FunFam" id="3.40.50.300:FF:000933">
    <property type="entry name" value="ABC transporter A family member 7"/>
    <property type="match status" value="1"/>
</dbReference>
<evidence type="ECO:0000259" key="11">
    <source>
        <dbReference type="PROSITE" id="PS50893"/>
    </source>
</evidence>
<feature type="transmembrane region" description="Helical" evidence="10">
    <location>
        <begin position="1301"/>
        <end position="1327"/>
    </location>
</feature>
<evidence type="ECO:0000256" key="1">
    <source>
        <dbReference type="ARBA" id="ARBA00004141"/>
    </source>
</evidence>
<feature type="transmembrane region" description="Helical" evidence="10">
    <location>
        <begin position="1374"/>
        <end position="1391"/>
    </location>
</feature>
<dbReference type="InterPro" id="IPR056264">
    <property type="entry name" value="R2_ABCA1-4-like"/>
</dbReference>
<keyword evidence="4 10" id="KW-0812">Transmembrane</keyword>
<feature type="transmembrane region" description="Helical" evidence="10">
    <location>
        <begin position="413"/>
        <end position="431"/>
    </location>
</feature>
<dbReference type="Gene3D" id="3.40.50.300">
    <property type="entry name" value="P-loop containing nucleotide triphosphate hydrolases"/>
    <property type="match status" value="2"/>
</dbReference>
<dbReference type="GO" id="GO:0016887">
    <property type="term" value="F:ATP hydrolysis activity"/>
    <property type="evidence" value="ECO:0007669"/>
    <property type="project" value="InterPro"/>
</dbReference>
<gene>
    <name evidence="13" type="primary">LOC117642072</name>
</gene>
<keyword evidence="3" id="KW-0813">Transport</keyword>
<dbReference type="CDD" id="cd03263">
    <property type="entry name" value="ABC_subfamily_A"/>
    <property type="match status" value="2"/>
</dbReference>
<proteinExistence type="inferred from homology"/>
<evidence type="ECO:0000256" key="5">
    <source>
        <dbReference type="ARBA" id="ARBA00022741"/>
    </source>
</evidence>
<feature type="transmembrane region" description="Helical" evidence="10">
    <location>
        <begin position="1218"/>
        <end position="1241"/>
    </location>
</feature>
<keyword evidence="6" id="KW-0067">ATP-binding</keyword>
<dbReference type="SUPFAM" id="SSF52540">
    <property type="entry name" value="P-loop containing nucleoside triphosphate hydrolases"/>
    <property type="match status" value="2"/>
</dbReference>
<dbReference type="InterPro" id="IPR027417">
    <property type="entry name" value="P-loop_NTPase"/>
</dbReference>
<dbReference type="PANTHER" id="PTHR19229:SF209">
    <property type="entry name" value="ATP-BINDING CASSETTE SUB-FAMILY A MEMBER 5 ISOFORM X1"/>
    <property type="match status" value="1"/>
</dbReference>
<feature type="transmembrane region" description="Helical" evidence="10">
    <location>
        <begin position="347"/>
        <end position="373"/>
    </location>
</feature>
<dbReference type="Pfam" id="PF23321">
    <property type="entry name" value="R1_ABCA1"/>
    <property type="match status" value="1"/>
</dbReference>
<dbReference type="GO" id="GO:0140359">
    <property type="term" value="F:ABC-type transporter activity"/>
    <property type="evidence" value="ECO:0007669"/>
    <property type="project" value="InterPro"/>
</dbReference>
<dbReference type="GeneID" id="117642072"/>
<dbReference type="Pfam" id="PF12698">
    <property type="entry name" value="ABC2_membrane_3"/>
    <property type="match status" value="2"/>
</dbReference>
<reference evidence="13" key="1">
    <citation type="submission" date="2025-08" db="UniProtKB">
        <authorList>
            <consortium name="RefSeq"/>
        </authorList>
    </citation>
    <scope>IDENTIFICATION</scope>
    <source>
        <tissue evidence="13">Total insect</tissue>
    </source>
</reference>
<feature type="transmembrane region" description="Helical" evidence="10">
    <location>
        <begin position="483"/>
        <end position="504"/>
    </location>
</feature>
<evidence type="ECO:0000256" key="3">
    <source>
        <dbReference type="ARBA" id="ARBA00022448"/>
    </source>
</evidence>
<evidence type="ECO:0000313" key="12">
    <source>
        <dbReference type="Proteomes" id="UP000515158"/>
    </source>
</evidence>
<feature type="transmembrane region" description="Helical" evidence="10">
    <location>
        <begin position="1412"/>
        <end position="1433"/>
    </location>
</feature>
<evidence type="ECO:0000256" key="7">
    <source>
        <dbReference type="ARBA" id="ARBA00022989"/>
    </source>
</evidence>
<protein>
    <submittedName>
        <fullName evidence="13">ATP-binding cassette sub-family A member 5-like isoform X1</fullName>
    </submittedName>
</protein>
<evidence type="ECO:0000256" key="6">
    <source>
        <dbReference type="ARBA" id="ARBA00022840"/>
    </source>
</evidence>
<comment type="similarity">
    <text evidence="2">Belongs to the ABC transporter superfamily. ABCA family.</text>
</comment>
<dbReference type="KEGG" id="tpal:117642072"/>
<dbReference type="InterPro" id="IPR026082">
    <property type="entry name" value="ABCA"/>
</dbReference>
<dbReference type="GO" id="GO:0005319">
    <property type="term" value="F:lipid transporter activity"/>
    <property type="evidence" value="ECO:0007669"/>
    <property type="project" value="TreeGrafter"/>
</dbReference>
<name>A0A6P8ZJQ6_THRPL</name>
<feature type="transmembrane region" description="Helical" evidence="10">
    <location>
        <begin position="301"/>
        <end position="327"/>
    </location>
</feature>
<dbReference type="RefSeq" id="XP_034235769.1">
    <property type="nucleotide sequence ID" value="XM_034379878.1"/>
</dbReference>
<dbReference type="InterPro" id="IPR017871">
    <property type="entry name" value="ABC_transporter-like_CS"/>
</dbReference>
<dbReference type="Pfam" id="PF00005">
    <property type="entry name" value="ABC_tran"/>
    <property type="match status" value="2"/>
</dbReference>
<dbReference type="PROSITE" id="PS50893">
    <property type="entry name" value="ABC_TRANSPORTER_2"/>
    <property type="match status" value="2"/>
</dbReference>
<dbReference type="PANTHER" id="PTHR19229">
    <property type="entry name" value="ATP-BINDING CASSETTE TRANSPORTER SUBFAMILY A ABCA"/>
    <property type="match status" value="1"/>
</dbReference>
<feature type="transmembrane region" description="Helical" evidence="10">
    <location>
        <begin position="1334"/>
        <end position="1354"/>
    </location>
</feature>
<feature type="transmembrane region" description="Helical" evidence="10">
    <location>
        <begin position="63"/>
        <end position="84"/>
    </location>
</feature>
<evidence type="ECO:0000256" key="8">
    <source>
        <dbReference type="ARBA" id="ARBA00023136"/>
    </source>
</evidence>
<evidence type="ECO:0000256" key="10">
    <source>
        <dbReference type="SAM" id="Phobius"/>
    </source>
</evidence>
<comment type="subcellular location">
    <subcellularLocation>
        <location evidence="1">Membrane</location>
        <topology evidence="1">Multi-pass membrane protein</topology>
    </subcellularLocation>
</comment>
<evidence type="ECO:0000313" key="13">
    <source>
        <dbReference type="RefSeq" id="XP_034235769.1"/>
    </source>
</evidence>
<dbReference type="PROSITE" id="PS00211">
    <property type="entry name" value="ABC_TRANSPORTER_1"/>
    <property type="match status" value="1"/>
</dbReference>
<dbReference type="Proteomes" id="UP000515158">
    <property type="component" value="Unplaced"/>
</dbReference>
<evidence type="ECO:0000256" key="4">
    <source>
        <dbReference type="ARBA" id="ARBA00022692"/>
    </source>
</evidence>
<dbReference type="SMART" id="SM00382">
    <property type="entry name" value="AAA"/>
    <property type="match status" value="2"/>
</dbReference>
<dbReference type="OrthoDB" id="8061355at2759"/>
<feature type="transmembrane region" description="Helical" evidence="10">
    <location>
        <begin position="385"/>
        <end position="407"/>
    </location>
</feature>
<dbReference type="GO" id="GO:0005524">
    <property type="term" value="F:ATP binding"/>
    <property type="evidence" value="ECO:0007669"/>
    <property type="project" value="UniProtKB-KW"/>
</dbReference>
<dbReference type="GO" id="GO:0016020">
    <property type="term" value="C:membrane"/>
    <property type="evidence" value="ECO:0007669"/>
    <property type="project" value="UniProtKB-SubCell"/>
</dbReference>
<dbReference type="InParanoid" id="A0A6P8ZJQ6"/>
<dbReference type="InterPro" id="IPR003593">
    <property type="entry name" value="AAA+_ATPase"/>
</dbReference>
<dbReference type="FunFam" id="3.40.50.300:FF:000335">
    <property type="entry name" value="ATP binding cassette subfamily A member 5"/>
    <property type="match status" value="1"/>
</dbReference>
<organism evidence="13">
    <name type="scientific">Thrips palmi</name>
    <name type="common">Melon thrips</name>
    <dbReference type="NCBI Taxonomy" id="161013"/>
    <lineage>
        <taxon>Eukaryota</taxon>
        <taxon>Metazoa</taxon>
        <taxon>Ecdysozoa</taxon>
        <taxon>Arthropoda</taxon>
        <taxon>Hexapoda</taxon>
        <taxon>Insecta</taxon>
        <taxon>Pterygota</taxon>
        <taxon>Neoptera</taxon>
        <taxon>Paraneoptera</taxon>
        <taxon>Thysanoptera</taxon>
        <taxon>Terebrantia</taxon>
        <taxon>Thripoidea</taxon>
        <taxon>Thripidae</taxon>
        <taxon>Thrips</taxon>
    </lineage>
</organism>
<keyword evidence="5" id="KW-0547">Nucleotide-binding</keyword>
<evidence type="ECO:0000256" key="9">
    <source>
        <dbReference type="SAM" id="MobiDB-lite"/>
    </source>
</evidence>
<dbReference type="InterPro" id="IPR013525">
    <property type="entry name" value="ABC2_TM"/>
</dbReference>
<keyword evidence="12" id="KW-1185">Reference proteome</keyword>
<keyword evidence="8 10" id="KW-0472">Membrane</keyword>
<feature type="domain" description="ABC transporter" evidence="11">
    <location>
        <begin position="1493"/>
        <end position="1741"/>
    </location>
</feature>
<evidence type="ECO:0000256" key="2">
    <source>
        <dbReference type="ARBA" id="ARBA00008869"/>
    </source>
</evidence>